<dbReference type="PANTHER" id="PTHR42759">
    <property type="entry name" value="MOXR FAMILY PROTEIN"/>
    <property type="match status" value="1"/>
</dbReference>
<dbReference type="CDD" id="cd00009">
    <property type="entry name" value="AAA"/>
    <property type="match status" value="1"/>
</dbReference>
<evidence type="ECO:0000313" key="5">
    <source>
        <dbReference type="EMBL" id="GHA08096.1"/>
    </source>
</evidence>
<sequence length="321" mass="33712">MTPMTLADVGALARAIRAEVGKAVVGQADTVDALLVALLAQGHVLLEGPPGTAKTFLAQSFAASLGLDFGRIQFTPDLMPGDILGSNLFNFQTSQFTLTRGPIFCELLLADEINRTPPKTQAALLEAMQERRVTLDGTAHPLPASFLVVATQNPIESQGVYPLPEAQLDRFLFKLLVPYPSAAEEARIVATFGERAGPSRPADLGVSAVANADVIAAAALAVKGVTLADSVVDYIVRLIRATRESADLSSGASPRAAVLLANAARARAAVDAREYVLPDDVKALAPAVLRHRLLLSPAAEIEGKQVETLVADLIAATEAPR</sequence>
<protein>
    <submittedName>
        <fullName evidence="5">MoxR-like ATPase</fullName>
    </submittedName>
</protein>
<reference evidence="5" key="2">
    <citation type="submission" date="2020-09" db="EMBL/GenBank/DDBJ databases">
        <authorList>
            <person name="Sun Q."/>
            <person name="Kim S."/>
        </authorList>
    </citation>
    <scope>NUCLEOTIDE SEQUENCE</scope>
    <source>
        <strain evidence="5">KCTC 32422</strain>
    </source>
</reference>
<dbReference type="SMART" id="SM00382">
    <property type="entry name" value="AAA"/>
    <property type="match status" value="1"/>
</dbReference>
<gene>
    <name evidence="5" type="ORF">GCM10011617_30860</name>
</gene>
<dbReference type="InterPro" id="IPR041628">
    <property type="entry name" value="ChlI/MoxR_AAA_lid"/>
</dbReference>
<dbReference type="Proteomes" id="UP000634139">
    <property type="component" value="Unassembled WGS sequence"/>
</dbReference>
<comment type="caution">
    <text evidence="5">The sequence shown here is derived from an EMBL/GenBank/DDBJ whole genome shotgun (WGS) entry which is preliminary data.</text>
</comment>
<dbReference type="EMBL" id="BMZD01000013">
    <property type="protein sequence ID" value="GHA08096.1"/>
    <property type="molecule type" value="Genomic_DNA"/>
</dbReference>
<dbReference type="PIRSF" id="PIRSF002849">
    <property type="entry name" value="AAA_ATPase_chaperone_MoxR_prd"/>
    <property type="match status" value="1"/>
</dbReference>
<dbReference type="SUPFAM" id="SSF52540">
    <property type="entry name" value="P-loop containing nucleoside triphosphate hydrolases"/>
    <property type="match status" value="1"/>
</dbReference>
<dbReference type="PANTHER" id="PTHR42759:SF1">
    <property type="entry name" value="MAGNESIUM-CHELATASE SUBUNIT CHLD"/>
    <property type="match status" value="1"/>
</dbReference>
<name>A0A918VMD7_9SPHN</name>
<dbReference type="AlphaFoldDB" id="A0A918VMD7"/>
<dbReference type="Gene3D" id="3.40.50.300">
    <property type="entry name" value="P-loop containing nucleotide triphosphate hydrolases"/>
    <property type="match status" value="1"/>
</dbReference>
<feature type="domain" description="AAA+ ATPase" evidence="4">
    <location>
        <begin position="40"/>
        <end position="181"/>
    </location>
</feature>
<keyword evidence="2" id="KW-0067">ATP-binding</keyword>
<dbReference type="InterPro" id="IPR027417">
    <property type="entry name" value="P-loop_NTPase"/>
</dbReference>
<evidence type="ECO:0000313" key="6">
    <source>
        <dbReference type="Proteomes" id="UP000634139"/>
    </source>
</evidence>
<dbReference type="GO" id="GO:0016887">
    <property type="term" value="F:ATP hydrolysis activity"/>
    <property type="evidence" value="ECO:0007669"/>
    <property type="project" value="InterPro"/>
</dbReference>
<comment type="similarity">
    <text evidence="3">Belongs to the MoxR family.</text>
</comment>
<dbReference type="Pfam" id="PF07726">
    <property type="entry name" value="AAA_3"/>
    <property type="match status" value="1"/>
</dbReference>
<evidence type="ECO:0000256" key="3">
    <source>
        <dbReference type="ARBA" id="ARBA00061607"/>
    </source>
</evidence>
<reference evidence="5" key="1">
    <citation type="journal article" date="2014" name="Int. J. Syst. Evol. Microbiol.">
        <title>Complete genome sequence of Corynebacterium casei LMG S-19264T (=DSM 44701T), isolated from a smear-ripened cheese.</title>
        <authorList>
            <consortium name="US DOE Joint Genome Institute (JGI-PGF)"/>
            <person name="Walter F."/>
            <person name="Albersmeier A."/>
            <person name="Kalinowski J."/>
            <person name="Ruckert C."/>
        </authorList>
    </citation>
    <scope>NUCLEOTIDE SEQUENCE</scope>
    <source>
        <strain evidence="5">KCTC 32422</strain>
    </source>
</reference>
<evidence type="ECO:0000256" key="2">
    <source>
        <dbReference type="ARBA" id="ARBA00022840"/>
    </source>
</evidence>
<dbReference type="GO" id="GO:0005524">
    <property type="term" value="F:ATP binding"/>
    <property type="evidence" value="ECO:0007669"/>
    <property type="project" value="UniProtKB-KW"/>
</dbReference>
<dbReference type="FunFam" id="3.40.50.300:FF:000640">
    <property type="entry name" value="MoxR family ATPase"/>
    <property type="match status" value="1"/>
</dbReference>
<dbReference type="InterPro" id="IPR003593">
    <property type="entry name" value="AAA+_ATPase"/>
</dbReference>
<evidence type="ECO:0000256" key="1">
    <source>
        <dbReference type="ARBA" id="ARBA00022741"/>
    </source>
</evidence>
<accession>A0A918VMD7</accession>
<dbReference type="Pfam" id="PF17863">
    <property type="entry name" value="AAA_lid_2"/>
    <property type="match status" value="1"/>
</dbReference>
<proteinExistence type="inferred from homology"/>
<keyword evidence="6" id="KW-1185">Reference proteome</keyword>
<dbReference type="InterPro" id="IPR050764">
    <property type="entry name" value="CbbQ/NirQ/NorQ/GpvN"/>
</dbReference>
<dbReference type="Gene3D" id="1.10.8.80">
    <property type="entry name" value="Magnesium chelatase subunit I, C-Terminal domain"/>
    <property type="match status" value="1"/>
</dbReference>
<keyword evidence="1" id="KW-0547">Nucleotide-binding</keyword>
<evidence type="ECO:0000259" key="4">
    <source>
        <dbReference type="SMART" id="SM00382"/>
    </source>
</evidence>
<organism evidence="5 6">
    <name type="scientific">Novosphingobium arvoryzae</name>
    <dbReference type="NCBI Taxonomy" id="1256514"/>
    <lineage>
        <taxon>Bacteria</taxon>
        <taxon>Pseudomonadati</taxon>
        <taxon>Pseudomonadota</taxon>
        <taxon>Alphaproteobacteria</taxon>
        <taxon>Sphingomonadales</taxon>
        <taxon>Sphingomonadaceae</taxon>
        <taxon>Novosphingobium</taxon>
    </lineage>
</organism>
<dbReference type="InterPro" id="IPR011703">
    <property type="entry name" value="ATPase_AAA-3"/>
</dbReference>